<evidence type="ECO:0000313" key="8">
    <source>
        <dbReference type="Proteomes" id="UP000001400"/>
    </source>
</evidence>
<dbReference type="PANTHER" id="PTHR43334:SF1">
    <property type="entry name" value="3-HYDROXYPROPIONATE--COA LIGASE [ADP-FORMING]"/>
    <property type="match status" value="1"/>
</dbReference>
<organism evidence="7 8">
    <name type="scientific">Aciduliprofundum boonei (strain DSM 19572 / T469)</name>
    <dbReference type="NCBI Taxonomy" id="439481"/>
    <lineage>
        <taxon>Archaea</taxon>
        <taxon>Methanobacteriati</taxon>
        <taxon>Thermoplasmatota</taxon>
        <taxon>DHVE2 group</taxon>
        <taxon>Candidatus Aciduliprofundum</taxon>
    </lineage>
</organism>
<evidence type="ECO:0000256" key="4">
    <source>
        <dbReference type="ARBA" id="ARBA00022741"/>
    </source>
</evidence>
<comment type="catalytic activity">
    <reaction evidence="1">
        <text>acetate + ATP + CoA = acetyl-CoA + ADP + phosphate</text>
        <dbReference type="Rhea" id="RHEA:15081"/>
        <dbReference type="ChEBI" id="CHEBI:30089"/>
        <dbReference type="ChEBI" id="CHEBI:30616"/>
        <dbReference type="ChEBI" id="CHEBI:43474"/>
        <dbReference type="ChEBI" id="CHEBI:57287"/>
        <dbReference type="ChEBI" id="CHEBI:57288"/>
        <dbReference type="ChEBI" id="CHEBI:456216"/>
        <dbReference type="EC" id="6.2.1.13"/>
    </reaction>
</comment>
<keyword evidence="4" id="KW-0547">Nucleotide-binding</keyword>
<evidence type="ECO:0000256" key="2">
    <source>
        <dbReference type="ARBA" id="ARBA00012957"/>
    </source>
</evidence>
<sequence length="201" mass="22485">MNEYEAKLLLKDYGIKVPEGALINDLREIYNLDLNYPVVAKVASEKILHKSDVGGVILNIKNKEELKEKVKILMEKFSSPVLVEEMLSGGLEVIVGVTKDPTFGHAIMFGLGGIFTEVFKDVTFRVIPISRLDAELMLNEIKGRKILEGYRGVRVSKEAIIELLLKVSKFVEENADVEGMDLNPVLARENDCVVLDAKIIR</sequence>
<dbReference type="SUPFAM" id="SSF56059">
    <property type="entry name" value="Glutathione synthetase ATP-binding domain-like"/>
    <property type="match status" value="1"/>
</dbReference>
<keyword evidence="5" id="KW-0067">ATP-binding</keyword>
<feature type="domain" description="ATP-grasp" evidence="6">
    <location>
        <begin position="7"/>
        <end position="89"/>
    </location>
</feature>
<dbReference type="EMBL" id="CP001941">
    <property type="protein sequence ID" value="ADD08129.1"/>
    <property type="molecule type" value="Genomic_DNA"/>
</dbReference>
<dbReference type="InterPro" id="IPR051538">
    <property type="entry name" value="Acyl-CoA_Synth/Transferase"/>
</dbReference>
<dbReference type="InterPro" id="IPR013815">
    <property type="entry name" value="ATP_grasp_subdomain_1"/>
</dbReference>
<dbReference type="Gene3D" id="3.30.470.20">
    <property type="entry name" value="ATP-grasp fold, B domain"/>
    <property type="match status" value="1"/>
</dbReference>
<dbReference type="PANTHER" id="PTHR43334">
    <property type="entry name" value="ACETATE--COA LIGASE [ADP-FORMING]"/>
    <property type="match status" value="1"/>
</dbReference>
<dbReference type="RefSeq" id="WP_008084351.1">
    <property type="nucleotide sequence ID" value="NC_013926.1"/>
</dbReference>
<protein>
    <recommendedName>
        <fullName evidence="2">acetate--CoA ligase (ADP-forming)</fullName>
        <ecNumber evidence="2">6.2.1.13</ecNumber>
    </recommendedName>
</protein>
<accession>B5IDQ4</accession>
<dbReference type="GO" id="GO:0005524">
    <property type="term" value="F:ATP binding"/>
    <property type="evidence" value="ECO:0007669"/>
    <property type="project" value="UniProtKB-UniRule"/>
</dbReference>
<dbReference type="Proteomes" id="UP000001400">
    <property type="component" value="Chromosome"/>
</dbReference>
<dbReference type="Gene3D" id="3.30.1490.20">
    <property type="entry name" value="ATP-grasp fold, A domain"/>
    <property type="match status" value="1"/>
</dbReference>
<evidence type="ECO:0000256" key="3">
    <source>
        <dbReference type="ARBA" id="ARBA00022598"/>
    </source>
</evidence>
<dbReference type="AlphaFoldDB" id="B5IDQ4"/>
<name>B5IDQ4_ACIB4</name>
<dbReference type="Pfam" id="PF13549">
    <property type="entry name" value="ATP-grasp_5"/>
    <property type="match status" value="1"/>
</dbReference>
<dbReference type="GO" id="GO:0046872">
    <property type="term" value="F:metal ion binding"/>
    <property type="evidence" value="ECO:0007669"/>
    <property type="project" value="InterPro"/>
</dbReference>
<dbReference type="PROSITE" id="PS50975">
    <property type="entry name" value="ATP_GRASP"/>
    <property type="match status" value="1"/>
</dbReference>
<dbReference type="InterPro" id="IPR011761">
    <property type="entry name" value="ATP-grasp"/>
</dbReference>
<dbReference type="KEGG" id="abi:Aboo_0318"/>
<keyword evidence="3" id="KW-0436">Ligase</keyword>
<evidence type="ECO:0000256" key="5">
    <source>
        <dbReference type="ARBA" id="ARBA00022840"/>
    </source>
</evidence>
<evidence type="ECO:0000259" key="6">
    <source>
        <dbReference type="PROSITE" id="PS50975"/>
    </source>
</evidence>
<dbReference type="OrthoDB" id="18103at2157"/>
<dbReference type="GO" id="GO:0043758">
    <property type="term" value="F:acetate-CoA ligase (ADP-forming) activity"/>
    <property type="evidence" value="ECO:0007669"/>
    <property type="project" value="UniProtKB-EC"/>
</dbReference>
<dbReference type="EC" id="6.2.1.13" evidence="2"/>
<dbReference type="GeneID" id="8827260"/>
<dbReference type="HOGENOM" id="CLU_063044_1_1_2"/>
<evidence type="ECO:0000256" key="1">
    <source>
        <dbReference type="ARBA" id="ARBA00001619"/>
    </source>
</evidence>
<reference evidence="7" key="1">
    <citation type="submission" date="2010-02" db="EMBL/GenBank/DDBJ databases">
        <title>Complete sequence of Aciduliprofundum boonei T469.</title>
        <authorList>
            <consortium name="US DOE Joint Genome Institute"/>
            <person name="Lucas S."/>
            <person name="Copeland A."/>
            <person name="Lapidus A."/>
            <person name="Cheng J.-F."/>
            <person name="Bruce D."/>
            <person name="Goodwin L."/>
            <person name="Pitluck S."/>
            <person name="Saunders E."/>
            <person name="Detter J.C."/>
            <person name="Han C."/>
            <person name="Tapia R."/>
            <person name="Land M."/>
            <person name="Hauser L."/>
            <person name="Kyrpides N."/>
            <person name="Mikhailova N."/>
            <person name="Flores G."/>
            <person name="Reysenbach A.-L."/>
            <person name="Woyke T."/>
        </authorList>
    </citation>
    <scope>NUCLEOTIDE SEQUENCE</scope>
    <source>
        <strain evidence="7">T469</strain>
    </source>
</reference>
<dbReference type="eggNOG" id="arCOG01338">
    <property type="taxonomic scope" value="Archaea"/>
</dbReference>
<keyword evidence="8" id="KW-1185">Reference proteome</keyword>
<evidence type="ECO:0000313" key="7">
    <source>
        <dbReference type="EMBL" id="ADD08129.1"/>
    </source>
</evidence>
<proteinExistence type="predicted"/>
<gene>
    <name evidence="7" type="ordered locus">Aboo_0318</name>
</gene>
<dbReference type="STRING" id="439481.Aboo_0318"/>